<reference evidence="2 3" key="1">
    <citation type="submission" date="2022-09" db="EMBL/GenBank/DDBJ databases">
        <title>Enrichment on poylsaccharides allowed isolation of novel metabolic and taxonomic groups of Haloarchaea.</title>
        <authorList>
            <person name="Sorokin D.Y."/>
            <person name="Elcheninov A.G."/>
            <person name="Khizhniak T.V."/>
            <person name="Kolganova T.V."/>
            <person name="Kublanov I.V."/>
        </authorList>
    </citation>
    <scope>NUCLEOTIDE SEQUENCE [LARGE SCALE GENOMIC DNA]</scope>
    <source>
        <strain evidence="2 3">AArc-m2/3/4</strain>
    </source>
</reference>
<evidence type="ECO:0008006" key="4">
    <source>
        <dbReference type="Google" id="ProtNLM"/>
    </source>
</evidence>
<dbReference type="PROSITE" id="PS51257">
    <property type="entry name" value="PROKAR_LIPOPROTEIN"/>
    <property type="match status" value="1"/>
</dbReference>
<sequence length="483" mass="50717">MNRSVPASVSIPALVLAVAVVLAGCGAPVADSAPAANGGEPESDDAGNGLEIRSGSLPIDGDETLERTEAMLGVAIDPPVVYVDDSLAAGGTGVRDPSSFDAVVGMPFPDSADVGGELTVGGAASPFSAVYVAPAEESSPAEIEQVLVHELVHAAQFQQRVPQQVRTEIPDDHRSTRDAELVITSMLEGGAVYGSSVYTERHGLAIDPEIEVLERLYPNASAGTKLVWGPYYYGGQYIDSVAADPDDHWKVYEEPPVTMRQVLHGEGEPVLEPFEATLTSEDDNGSWEEIRQETMGEFVVRLVLETQLSTETSTDAASGWAYDRQLRVASDDESPDGHVWSVRFEDSANASTYVTALASYLDARADSSEGTVSTVDDSNVSAADSNDSDVSNTTWYADEYAFTTATPDERTVALVGGPEAFVEAASVEATADGDPDMETETKTDIRLSVTDTRDENATQSVTAPGLSLGAVAGSVSASGVVAP</sequence>
<comment type="caution">
    <text evidence="2">The sequence shown here is derived from an EMBL/GenBank/DDBJ whole genome shotgun (WGS) entry which is preliminary data.</text>
</comment>
<feature type="region of interest" description="Disordered" evidence="1">
    <location>
        <begin position="366"/>
        <end position="389"/>
    </location>
</feature>
<evidence type="ECO:0000313" key="2">
    <source>
        <dbReference type="EMBL" id="MCU4971461.1"/>
    </source>
</evidence>
<organism evidence="2 3">
    <name type="scientific">Natronoglomus mannanivorans</name>
    <dbReference type="NCBI Taxonomy" id="2979990"/>
    <lineage>
        <taxon>Archaea</taxon>
        <taxon>Methanobacteriati</taxon>
        <taxon>Methanobacteriota</taxon>
        <taxon>Stenosarchaea group</taxon>
        <taxon>Halobacteria</taxon>
        <taxon>Halobacteriales</taxon>
        <taxon>Natrialbaceae</taxon>
        <taxon>Natronoglomus</taxon>
    </lineage>
</organism>
<dbReference type="RefSeq" id="WP_338006808.1">
    <property type="nucleotide sequence ID" value="NZ_JAOPKB010000001.1"/>
</dbReference>
<dbReference type="EMBL" id="JAOPKB010000001">
    <property type="protein sequence ID" value="MCU4971461.1"/>
    <property type="molecule type" value="Genomic_DNA"/>
</dbReference>
<feature type="region of interest" description="Disordered" evidence="1">
    <location>
        <begin position="33"/>
        <end position="58"/>
    </location>
</feature>
<name>A0ABT2Q959_9EURY</name>
<evidence type="ECO:0000313" key="3">
    <source>
        <dbReference type="Proteomes" id="UP001320972"/>
    </source>
</evidence>
<protein>
    <recommendedName>
        <fullName evidence="4">DUF4157 domain-containing protein</fullName>
    </recommendedName>
</protein>
<accession>A0ABT2Q959</accession>
<dbReference type="Proteomes" id="UP001320972">
    <property type="component" value="Unassembled WGS sequence"/>
</dbReference>
<feature type="compositionally biased region" description="Low complexity" evidence="1">
    <location>
        <begin position="371"/>
        <end position="389"/>
    </location>
</feature>
<proteinExistence type="predicted"/>
<keyword evidence="3" id="KW-1185">Reference proteome</keyword>
<gene>
    <name evidence="2" type="ORF">OB955_01730</name>
</gene>
<evidence type="ECO:0000256" key="1">
    <source>
        <dbReference type="SAM" id="MobiDB-lite"/>
    </source>
</evidence>